<evidence type="ECO:0008006" key="9">
    <source>
        <dbReference type="Google" id="ProtNLM"/>
    </source>
</evidence>
<accession>A0A090ET05</accession>
<proteinExistence type="inferred from homology"/>
<dbReference type="GeneID" id="31889387"/>
<evidence type="ECO:0000313" key="7">
    <source>
        <dbReference type="EMBL" id="CDX32224.1"/>
    </source>
</evidence>
<dbReference type="AlphaFoldDB" id="A0A090ET05"/>
<gene>
    <name evidence="7" type="ORF">MPLDJ20_150082</name>
</gene>
<comment type="similarity">
    <text evidence="6">Belongs to the heme-containing dehydratase family.</text>
</comment>
<dbReference type="EMBL" id="CCNB01000007">
    <property type="protein sequence ID" value="CDX32224.1"/>
    <property type="molecule type" value="Genomic_DNA"/>
</dbReference>
<keyword evidence="3" id="KW-0479">Metal-binding</keyword>
<sequence>MTSEADMIDDVGSEVTDQLEPAIPSHLRVPRTRPLSAPPGFVPQHASYSARFKPFVTGLVIAYYGVQHAQAGALDAERALARIKSALVEEDGPSYYDVGSYRDPHGFLNSVVAAYWTDRPAHDRWEVRLGDDWWYRTLDTGAQVGAFREIYRPSMGDTETTFSHPHPEGFANLAGAMSGKTDTHEYWGSARDRIPRAQTDALAPRGAPLRHARASGGDSSRRLVVVVPHDNLCLLRSGQDWSETEGSERKFYVEKVIPRLEAGMEELTTDGLRLGCYFNRYLRLAGAPGLAEQTYSLSAWHSLEKLETWVRSDTHLAIWGAGIQHYKRCGEGAKLRLYHEMAVLRAADQSFAYFNCHQQTGMLNAIANE</sequence>
<keyword evidence="5" id="KW-0456">Lyase</keyword>
<evidence type="ECO:0000256" key="4">
    <source>
        <dbReference type="ARBA" id="ARBA00023004"/>
    </source>
</evidence>
<keyword evidence="2" id="KW-0349">Heme</keyword>
<evidence type="ECO:0000256" key="2">
    <source>
        <dbReference type="ARBA" id="ARBA00022617"/>
    </source>
</evidence>
<evidence type="ECO:0000256" key="5">
    <source>
        <dbReference type="ARBA" id="ARBA00023239"/>
    </source>
</evidence>
<comment type="cofactor">
    <cofactor evidence="1">
        <name>heme b</name>
        <dbReference type="ChEBI" id="CHEBI:60344"/>
    </cofactor>
</comment>
<evidence type="ECO:0000313" key="8">
    <source>
        <dbReference type="Proteomes" id="UP000046373"/>
    </source>
</evidence>
<name>A0A090ET05_MESPL</name>
<reference evidence="7 8" key="1">
    <citation type="submission" date="2014-08" db="EMBL/GenBank/DDBJ databases">
        <authorList>
            <person name="Moulin Lionel"/>
        </authorList>
    </citation>
    <scope>NUCLEOTIDE SEQUENCE [LARGE SCALE GENOMIC DNA]</scope>
</reference>
<keyword evidence="4" id="KW-0408">Iron</keyword>
<organism evidence="7 8">
    <name type="scientific">Mesorhizobium plurifarium</name>
    <dbReference type="NCBI Taxonomy" id="69974"/>
    <lineage>
        <taxon>Bacteria</taxon>
        <taxon>Pseudomonadati</taxon>
        <taxon>Pseudomonadota</taxon>
        <taxon>Alphaproteobacteria</taxon>
        <taxon>Hyphomicrobiales</taxon>
        <taxon>Phyllobacteriaceae</taxon>
        <taxon>Mesorhizobium</taxon>
    </lineage>
</organism>
<evidence type="ECO:0000256" key="3">
    <source>
        <dbReference type="ARBA" id="ARBA00022723"/>
    </source>
</evidence>
<dbReference type="GO" id="GO:0016829">
    <property type="term" value="F:lyase activity"/>
    <property type="evidence" value="ECO:0007669"/>
    <property type="project" value="UniProtKB-KW"/>
</dbReference>
<protein>
    <recommendedName>
        <fullName evidence="9">Phenylacetaldoxime dehydratase</fullName>
    </recommendedName>
</protein>
<evidence type="ECO:0000256" key="6">
    <source>
        <dbReference type="ARBA" id="ARBA00034312"/>
    </source>
</evidence>
<dbReference type="GO" id="GO:0046872">
    <property type="term" value="F:metal ion binding"/>
    <property type="evidence" value="ECO:0007669"/>
    <property type="project" value="UniProtKB-KW"/>
</dbReference>
<evidence type="ECO:0000256" key="1">
    <source>
        <dbReference type="ARBA" id="ARBA00001970"/>
    </source>
</evidence>
<dbReference type="Proteomes" id="UP000046373">
    <property type="component" value="Unassembled WGS sequence"/>
</dbReference>
<dbReference type="InterPro" id="IPR025702">
    <property type="entry name" value="OXD"/>
</dbReference>
<dbReference type="Pfam" id="PF13816">
    <property type="entry name" value="Dehydratase_hem"/>
    <property type="match status" value="1"/>
</dbReference>